<keyword evidence="9" id="KW-1185">Reference proteome</keyword>
<dbReference type="GO" id="GO:0004252">
    <property type="term" value="F:serine-type endopeptidase activity"/>
    <property type="evidence" value="ECO:0007669"/>
    <property type="project" value="InterPro"/>
</dbReference>
<evidence type="ECO:0000256" key="1">
    <source>
        <dbReference type="ARBA" id="ARBA00022670"/>
    </source>
</evidence>
<feature type="domain" description="Peptidase S1" evidence="7">
    <location>
        <begin position="16"/>
        <end position="161"/>
    </location>
</feature>
<dbReference type="InterPro" id="IPR001254">
    <property type="entry name" value="Trypsin_dom"/>
</dbReference>
<dbReference type="STRING" id="37003.ENSKMAP00000026840"/>
<evidence type="ECO:0000313" key="8">
    <source>
        <dbReference type="Ensembl" id="ENSKMAP00000026840.1"/>
    </source>
</evidence>
<keyword evidence="3 6" id="KW-0720">Serine protease</keyword>
<dbReference type="InterPro" id="IPR018114">
    <property type="entry name" value="TRYPSIN_HIS"/>
</dbReference>
<dbReference type="InterPro" id="IPR033116">
    <property type="entry name" value="TRYPSIN_SER"/>
</dbReference>
<organism evidence="8 9">
    <name type="scientific">Kryptolebias marmoratus</name>
    <name type="common">Mangrove killifish</name>
    <name type="synonym">Rivulus marmoratus</name>
    <dbReference type="NCBI Taxonomy" id="37003"/>
    <lineage>
        <taxon>Eukaryota</taxon>
        <taxon>Metazoa</taxon>
        <taxon>Chordata</taxon>
        <taxon>Craniata</taxon>
        <taxon>Vertebrata</taxon>
        <taxon>Euteleostomi</taxon>
        <taxon>Actinopterygii</taxon>
        <taxon>Neopterygii</taxon>
        <taxon>Teleostei</taxon>
        <taxon>Neoteleostei</taxon>
        <taxon>Acanthomorphata</taxon>
        <taxon>Ovalentaria</taxon>
        <taxon>Atherinomorphae</taxon>
        <taxon>Cyprinodontiformes</taxon>
        <taxon>Rivulidae</taxon>
        <taxon>Kryptolebias</taxon>
    </lineage>
</organism>
<dbReference type="GO" id="GO:0006508">
    <property type="term" value="P:proteolysis"/>
    <property type="evidence" value="ECO:0007669"/>
    <property type="project" value="UniProtKB-KW"/>
</dbReference>
<accession>A0A3Q3BBH7</accession>
<evidence type="ECO:0000256" key="5">
    <source>
        <dbReference type="ARBA" id="ARBA00024195"/>
    </source>
</evidence>
<name>A0A3Q3BBH7_KRYMA</name>
<dbReference type="InterPro" id="IPR009003">
    <property type="entry name" value="Peptidase_S1_PA"/>
</dbReference>
<evidence type="ECO:0000256" key="3">
    <source>
        <dbReference type="ARBA" id="ARBA00022825"/>
    </source>
</evidence>
<evidence type="ECO:0000259" key="7">
    <source>
        <dbReference type="PROSITE" id="PS50240"/>
    </source>
</evidence>
<dbReference type="SMART" id="SM00020">
    <property type="entry name" value="Tryp_SPc"/>
    <property type="match status" value="1"/>
</dbReference>
<dbReference type="CDD" id="cd00190">
    <property type="entry name" value="Tryp_SPc"/>
    <property type="match status" value="1"/>
</dbReference>
<dbReference type="Pfam" id="PF00089">
    <property type="entry name" value="Trypsin"/>
    <property type="match status" value="2"/>
</dbReference>
<keyword evidence="2 6" id="KW-0378">Hydrolase</keyword>
<dbReference type="OMA" id="TAHETWI"/>
<dbReference type="InterPro" id="IPR043504">
    <property type="entry name" value="Peptidase_S1_PA_chymotrypsin"/>
</dbReference>
<evidence type="ECO:0000313" key="9">
    <source>
        <dbReference type="Proteomes" id="UP000264800"/>
    </source>
</evidence>
<proteinExistence type="inferred from homology"/>
<dbReference type="SUPFAM" id="SSF50494">
    <property type="entry name" value="Trypsin-like serine proteases"/>
    <property type="match status" value="1"/>
</dbReference>
<dbReference type="AlphaFoldDB" id="A0A3Q3BBH7"/>
<dbReference type="PROSITE" id="PS00134">
    <property type="entry name" value="TRYPSIN_HIS"/>
    <property type="match status" value="1"/>
</dbReference>
<sequence length="161" mass="17555">RSCPVMNLQLLDGRRIVGGTLAAENVWGWQVSMQWREKHMCGGSIISSRWIITAAHCFVEQSFQVLRTNTQSTCSSLSVYGDFVTPRMICAGSMTGGVDSCQGDSGGPLVCETPNGDWRLAGIVSWGEGCAQPGKPGVYTNIWKYTSSVLVINPVYLKQLF</sequence>
<protein>
    <recommendedName>
        <fullName evidence="7">Peptidase S1 domain-containing protein</fullName>
    </recommendedName>
</protein>
<dbReference type="GeneTree" id="ENSGT00940000155418"/>
<dbReference type="PANTHER" id="PTHR24252">
    <property type="entry name" value="ACROSIN-RELATED"/>
    <property type="match status" value="1"/>
</dbReference>
<dbReference type="Gene3D" id="2.40.10.10">
    <property type="entry name" value="Trypsin-like serine proteases"/>
    <property type="match status" value="2"/>
</dbReference>
<dbReference type="PROSITE" id="PS00135">
    <property type="entry name" value="TRYPSIN_SER"/>
    <property type="match status" value="1"/>
</dbReference>
<keyword evidence="4" id="KW-1015">Disulfide bond</keyword>
<keyword evidence="1 6" id="KW-0645">Protease</keyword>
<dbReference type="Proteomes" id="UP000264800">
    <property type="component" value="Unplaced"/>
</dbReference>
<evidence type="ECO:0000256" key="6">
    <source>
        <dbReference type="RuleBase" id="RU363034"/>
    </source>
</evidence>
<dbReference type="Ensembl" id="ENSKMAT00000027179.1">
    <property type="protein sequence ID" value="ENSKMAP00000026840.1"/>
    <property type="gene ID" value="ENSKMAG00000019897.1"/>
</dbReference>
<dbReference type="PROSITE" id="PS50240">
    <property type="entry name" value="TRYPSIN_DOM"/>
    <property type="match status" value="1"/>
</dbReference>
<reference evidence="8" key="2">
    <citation type="submission" date="2025-09" db="UniProtKB">
        <authorList>
            <consortium name="Ensembl"/>
        </authorList>
    </citation>
    <scope>IDENTIFICATION</scope>
</reference>
<dbReference type="FunFam" id="2.40.10.10:FF:000002">
    <property type="entry name" value="Transmembrane protease serine"/>
    <property type="match status" value="1"/>
</dbReference>
<evidence type="ECO:0000256" key="4">
    <source>
        <dbReference type="ARBA" id="ARBA00023157"/>
    </source>
</evidence>
<reference evidence="8" key="1">
    <citation type="submission" date="2025-08" db="UniProtKB">
        <authorList>
            <consortium name="Ensembl"/>
        </authorList>
    </citation>
    <scope>IDENTIFICATION</scope>
</reference>
<evidence type="ECO:0000256" key="2">
    <source>
        <dbReference type="ARBA" id="ARBA00022801"/>
    </source>
</evidence>
<comment type="similarity">
    <text evidence="5">Belongs to the peptidase S1 family. CLIP subfamily.</text>
</comment>
<dbReference type="PANTHER" id="PTHR24252:SF17">
    <property type="entry name" value="SUPPRESSOR OF TUMORIGENICITY 14 PROTEIN HOMOLOG-RELATED"/>
    <property type="match status" value="1"/>
</dbReference>